<dbReference type="PANTHER" id="PTHR43863">
    <property type="entry name" value="HYDROLASE, PUTATIVE (AFU_ORTHOLOGUE AFUA_1G03140)-RELATED"/>
    <property type="match status" value="1"/>
</dbReference>
<accession>A0A2N7AXR8</accession>
<sequence>MNKVVTGDTYRFTVITDSLIRLEEDPAGKFEDRPSQTVVNRDFDEPKVKVISDNNGHKLEIITDSFHLYYDGGKFTPESLYIDAAKAHALYQNRWYFGTNNDERHQNLKGTTRTLDHADGQVPLEDGIMSKDGYSYLDDSKSFIYIKDTDSYVPRANKVTDGYFFCYGRDYQATLSDFYKLTGPTPMIPRFALGNWWSRFYPYTQDEYKKLMQRFDNKKIPISVSIIDTDWHRHDIPQKYGSSWTGYSWNKALFPDHEKLLKWLHDDGKKVSLNVHPASGIRAFEDDYKAVAKTMGLNTTAEEPASFDLENPKFKKAYFKDVHHKMEDEGVDFWWIDWQQGVARTADKMDPLWLLNHYHYNDNNKRNNGNGIILSRYAGPGSHRYPLGFSGDTVISWRSLDFQPYFTSTAANIGYTWWSHDIGGHMRGNFDAELATRWVQFGIFSPINRLHSSNNLFAGKEPWNYREDFEKSQEKFLRLRSELLPYIDTANYQTHINGVPINKPVYYNYPNDKNAYAHKNEYYFGSEMLVSPITSPHDEATQTAFSDTWLPEGNWVDYFSHLPYDGGSVVKTYRDSDQMPVFVKKGSLIITNRDYMSNGKLPVNISVEIFSGADGKFQMIEHVGEKIAKTTFYWDDHKQVLTFNTDDPDKIIPQGRKVDQVIYEYNKEDVFAEMRARLQRAYMSLDLKQKLFNAFNSENYNYAHFMNLLNTLEDKNIRGSLSEVAYIRESYI</sequence>
<reference evidence="5 6" key="1">
    <citation type="submission" date="2017-05" db="EMBL/GenBank/DDBJ databases">
        <title>Lactobacillus nurukis nov., sp. nov., isolated from nuruk.</title>
        <authorList>
            <person name="Kim S.-J."/>
        </authorList>
    </citation>
    <scope>NUCLEOTIDE SEQUENCE [LARGE SCALE GENOMIC DNA]</scope>
    <source>
        <strain evidence="5 6">SYF10-1a</strain>
    </source>
</reference>
<evidence type="ECO:0000313" key="5">
    <source>
        <dbReference type="EMBL" id="PMD73856.1"/>
    </source>
</evidence>
<gene>
    <name evidence="5" type="ORF">CBP76_00490</name>
</gene>
<dbReference type="Gene3D" id="2.60.40.1180">
    <property type="entry name" value="Golgi alpha-mannosidase II"/>
    <property type="match status" value="1"/>
</dbReference>
<dbReference type="InterPro" id="IPR013780">
    <property type="entry name" value="Glyco_hydro_b"/>
</dbReference>
<dbReference type="PANTHER" id="PTHR43863:SF2">
    <property type="entry name" value="MALTASE-GLUCOAMYLASE"/>
    <property type="match status" value="1"/>
</dbReference>
<dbReference type="SUPFAM" id="SSF51445">
    <property type="entry name" value="(Trans)glycosidases"/>
    <property type="match status" value="1"/>
</dbReference>
<dbReference type="SUPFAM" id="SSF51011">
    <property type="entry name" value="Glycosyl hydrolase domain"/>
    <property type="match status" value="1"/>
</dbReference>
<dbReference type="EMBL" id="NIPR01000001">
    <property type="protein sequence ID" value="PMD73856.1"/>
    <property type="molecule type" value="Genomic_DNA"/>
</dbReference>
<evidence type="ECO:0000313" key="6">
    <source>
        <dbReference type="Proteomes" id="UP000235649"/>
    </source>
</evidence>
<dbReference type="AlphaFoldDB" id="A0A2N7AXR8"/>
<keyword evidence="2" id="KW-0326">Glycosidase</keyword>
<dbReference type="Pfam" id="PF01055">
    <property type="entry name" value="Glyco_hydro_31_2nd"/>
    <property type="match status" value="1"/>
</dbReference>
<feature type="domain" description="Glycosyl hydrolase family 31 C-terminal" evidence="4">
    <location>
        <begin position="498"/>
        <end position="589"/>
    </location>
</feature>
<evidence type="ECO:0000256" key="2">
    <source>
        <dbReference type="RuleBase" id="RU361185"/>
    </source>
</evidence>
<comment type="similarity">
    <text evidence="1 2">Belongs to the glycosyl hydrolase 31 family.</text>
</comment>
<keyword evidence="2" id="KW-0378">Hydrolase</keyword>
<comment type="caution">
    <text evidence="5">The sequence shown here is derived from an EMBL/GenBank/DDBJ whole genome shotgun (WGS) entry which is preliminary data.</text>
</comment>
<proteinExistence type="inferred from homology"/>
<feature type="domain" description="Glycoside hydrolase family 31 TIM barrel" evidence="3">
    <location>
        <begin position="185"/>
        <end position="489"/>
    </location>
</feature>
<dbReference type="Proteomes" id="UP000235649">
    <property type="component" value="Unassembled WGS sequence"/>
</dbReference>
<dbReference type="GO" id="GO:0004553">
    <property type="term" value="F:hydrolase activity, hydrolyzing O-glycosyl compounds"/>
    <property type="evidence" value="ECO:0007669"/>
    <property type="project" value="InterPro"/>
</dbReference>
<dbReference type="GO" id="GO:0005975">
    <property type="term" value="P:carbohydrate metabolic process"/>
    <property type="evidence" value="ECO:0007669"/>
    <property type="project" value="InterPro"/>
</dbReference>
<evidence type="ECO:0000259" key="3">
    <source>
        <dbReference type="Pfam" id="PF01055"/>
    </source>
</evidence>
<dbReference type="InterPro" id="IPR048395">
    <property type="entry name" value="Glyco_hydro_31_C"/>
</dbReference>
<dbReference type="InterPro" id="IPR051816">
    <property type="entry name" value="Glycosyl_Hydrolase_31"/>
</dbReference>
<keyword evidence="6" id="KW-1185">Reference proteome</keyword>
<dbReference type="Pfam" id="PF21365">
    <property type="entry name" value="Glyco_hydro_31_3rd"/>
    <property type="match status" value="1"/>
</dbReference>
<dbReference type="InterPro" id="IPR000322">
    <property type="entry name" value="Glyco_hydro_31_TIM"/>
</dbReference>
<dbReference type="OrthoDB" id="176168at2"/>
<name>A0A2N7AXR8_9LACO</name>
<evidence type="ECO:0000259" key="4">
    <source>
        <dbReference type="Pfam" id="PF21365"/>
    </source>
</evidence>
<protein>
    <submittedName>
        <fullName evidence="5">Alpha-xylosidase</fullName>
    </submittedName>
</protein>
<organism evidence="5 6">
    <name type="scientific">Companilactobacillus nuruki</name>
    <dbReference type="NCBI Taxonomy" id="1993540"/>
    <lineage>
        <taxon>Bacteria</taxon>
        <taxon>Bacillati</taxon>
        <taxon>Bacillota</taxon>
        <taxon>Bacilli</taxon>
        <taxon>Lactobacillales</taxon>
        <taxon>Lactobacillaceae</taxon>
        <taxon>Companilactobacillus</taxon>
    </lineage>
</organism>
<dbReference type="CDD" id="cd06595">
    <property type="entry name" value="GH31_u1"/>
    <property type="match status" value="1"/>
</dbReference>
<evidence type="ECO:0000256" key="1">
    <source>
        <dbReference type="ARBA" id="ARBA00007806"/>
    </source>
</evidence>
<dbReference type="InterPro" id="IPR017853">
    <property type="entry name" value="GH"/>
</dbReference>
<dbReference type="Gene3D" id="3.20.20.80">
    <property type="entry name" value="Glycosidases"/>
    <property type="match status" value="1"/>
</dbReference>
<dbReference type="RefSeq" id="WP_102194967.1">
    <property type="nucleotide sequence ID" value="NZ_NIPR01000001.1"/>
</dbReference>